<name>A0AA36J898_9DINO</name>
<feature type="compositionally biased region" description="Low complexity" evidence="2">
    <location>
        <begin position="1637"/>
        <end position="1653"/>
    </location>
</feature>
<evidence type="ECO:0000259" key="4">
    <source>
        <dbReference type="Pfam" id="PF08911"/>
    </source>
</evidence>
<gene>
    <name evidence="5" type="ORF">EVOR1521_LOCUS24243</name>
</gene>
<keyword evidence="3" id="KW-0812">Transmembrane</keyword>
<feature type="transmembrane region" description="Helical" evidence="3">
    <location>
        <begin position="286"/>
        <end position="304"/>
    </location>
</feature>
<keyword evidence="3" id="KW-1133">Transmembrane helix</keyword>
<feature type="region of interest" description="Disordered" evidence="2">
    <location>
        <begin position="1464"/>
        <end position="1512"/>
    </location>
</feature>
<feature type="transmembrane region" description="Helical" evidence="3">
    <location>
        <begin position="155"/>
        <end position="178"/>
    </location>
</feature>
<feature type="region of interest" description="Disordered" evidence="2">
    <location>
        <begin position="1910"/>
        <end position="1930"/>
    </location>
</feature>
<feature type="transmembrane region" description="Helical" evidence="3">
    <location>
        <begin position="530"/>
        <end position="550"/>
    </location>
</feature>
<dbReference type="Proteomes" id="UP001178507">
    <property type="component" value="Unassembled WGS sequence"/>
</dbReference>
<feature type="transmembrane region" description="Helical" evidence="3">
    <location>
        <begin position="256"/>
        <end position="274"/>
    </location>
</feature>
<feature type="region of interest" description="Disordered" evidence="2">
    <location>
        <begin position="1014"/>
        <end position="1081"/>
    </location>
</feature>
<sequence>MANFEISPRAPLRAPDEEAGEVTPRSAIEDFVVHSRAKLHSHRAKRSFIRDVQISILVATWTVILSLPILIWPWAGYLNHEWCRGLDVYHCGIEQARPEAVCRVSWSFTGLHCAPAKPSAFLNLWGTMLLQFIFSVSVDLGSTVQLTLQGFAGTFLAWLNAMFLNRGLGFLLGGGAYAHSFNVTDPDGNQVTLSKWLPLCNNGVQRLASESAHCFLNVWLDQVSARGFLSFFAVSIDFVLFVIFCLSLPFAANPRIFALSTHVSFLMVFVDPSGDSFSTEPTYATDYLWMIALASVMALTCFFVPKRRFTATEAAARWAAEATATSAALLRHLPDTLDEVLKLRAKSALEAAEKTVQELEKTLASSCFERFAWLKCGEASLRHRRLYLTASCLRRILQRLPSALRAAEEAKAAEVSASVFSALRRCCHEAADQLEMLRENSAPQAPQEDGKQLLSELWRQESREMNSEVCTFVFCISGVLAEVDSALADFERHTAASGSFTTAAGWYVKSKDFLRALLFTQSDRATHPRFVARNAISICVAFGVGWLGIWNVMPSYSSYSAATIAVIVYTYTGATPSVTLRRLAGVVLGKVAGSILQLGLAVKHVPSIMAFGLAMWLIVGLTFFQFLHGSTDFAGVCGLTAAYAAASMIPSNGVLRDADVNTQASVLPTLMNTIIQTVLGIGLMLLVDFLLASRATHQARQRLQRCLQRLQKLFETCATLSSDLREEAGIKSLEQCRCALLEDLDKLRDLLPHAEAEPVYWSKPFETQTFTDLEAQLRRISWHFEALAWLLQMADSEQLLALESWAAMQRCWHSQASHSWEQICGICEGLVHPEENDGRVQEIREQLSANLYTFQVASKVAAAASSLPELRRKKPGGSGGDLAAAGGNRPGAVQQIFRQVIREELEPASPVDRPRSQDLSLELDTCIAAVRREVLELSFETVPHRSALGAVDLMSQVMRSSLDDIKKIQIMLLEVRLFPRRHVTPEVVAPPALPPVEKTRKANAASRKLITAESDDVVEVEKPPKKAPSVAEESDDVVEVAGASASALSRHDPKATALGSDKEIQRGGRAAKSAPKPKKEAAMEKFGQGVVEQLKDFQKPEAAVEVPEDKEVQKVTSKEDFWRVQIEAIYRRRNPHKLADVSDMLEKHKGKEMVLYRKVCQRYDLNPKKLYADPQAWDSEDKDVKDEDSDGGDKASTAPTGGGLFDSAPAVPSLFLSGSSGSLFGAASSGGDSTSPFSIPVADPDKKINIFGSSTQAEKRFTSALGSTGSGGEGLFAASSGGLFGSGGIFGASSGATEETTPKTKAKPDFPPAPVFGADVEEKTPKSKVKPDFPPAPAFGLEPEKTPTKAKPAFPSGDVPTGLFAGEKTPRSKAKPAFPPAPACVSEEAAVSSLFGSTGTSGNIFGSSAPGEEKQGGANLFGSGNLFAGGTSGDSASGAFFGAGSSGGLFGSAASSGSIFGTGESSFGSKPAETTLGFGGKSSDTKSSETFAFGSNTAETKPSETFGFGSKPAETKPLDLFGAGSKSSDTKSSETFAFGSKTTADTKPLDLFGAGKSSDTKSGETFAFGSKPAESKPLDLFGAGGKSSDTKSGETFAFGSKTADTKPPETFGFGSKPAESKPVDLFGAGSKSSSAFGFGSTSGSAGFGSTSGANLFGGKEATGDGLFALGEAKAPASEKRSRSPPLGGDTFGRQVSAPLDLVPGAEEPRSKRRAGSLPDEQKEEAAAEPGPRSKAHADVLAKRKIVRARRSKKEEAPSATEIQAKPSAEFPPPPPNQPLFTPDPAIASLAPGLPGASSSAGDEPAPTSNPFAGITGKPEPKKPEAKPAAKKAKQEETGEAEGPVKVDTKEDLWRVQIEAIYRKRNPMKLKEVPQLMEKHKGKEVILFKKVCKRYDLDPTKIYTNDDAWAGEDKEFKDDPEEPEAEAAQTGAVSVPSLFGNTGGASLFGSATSSGSLFGSGSGGSIFGRNASSATSLFGSSSSAASSGGGSALFGAPTAPASGRSLFGSGSGSGSGGSIFGPSSGSIFGASSSSGNLFGSTASQSPEGGNIFAGGGGNLFGSGGNLFGSPSSGGFGAGFGAAAPSSGASGSIFCGGSSGSSPFGGGESASLFGSGSSSGNMFAFGATGGSGGTNKKKRRAD</sequence>
<dbReference type="InterPro" id="IPR015007">
    <property type="entry name" value="NUP2/50/61"/>
</dbReference>
<feature type="compositionally biased region" description="Polar residues" evidence="2">
    <location>
        <begin position="1488"/>
        <end position="1500"/>
    </location>
</feature>
<feature type="region of interest" description="Disordered" evidence="2">
    <location>
        <begin position="1637"/>
        <end position="1849"/>
    </location>
</feature>
<feature type="transmembrane region" description="Helical" evidence="3">
    <location>
        <begin position="556"/>
        <end position="574"/>
    </location>
</feature>
<evidence type="ECO:0000313" key="5">
    <source>
        <dbReference type="EMBL" id="CAJ1401021.1"/>
    </source>
</evidence>
<keyword evidence="6" id="KW-1185">Reference proteome</keyword>
<accession>A0AA36J898</accession>
<protein>
    <recommendedName>
        <fullName evidence="4">Nuclear pore complex NUP2/50/61 domain-containing protein</fullName>
    </recommendedName>
</protein>
<feature type="transmembrane region" description="Helical" evidence="3">
    <location>
        <begin position="608"/>
        <end position="626"/>
    </location>
</feature>
<evidence type="ECO:0000256" key="2">
    <source>
        <dbReference type="SAM" id="MobiDB-lite"/>
    </source>
</evidence>
<evidence type="ECO:0000256" key="1">
    <source>
        <dbReference type="SAM" id="Coils"/>
    </source>
</evidence>
<evidence type="ECO:0000313" key="6">
    <source>
        <dbReference type="Proteomes" id="UP001178507"/>
    </source>
</evidence>
<reference evidence="5" key="1">
    <citation type="submission" date="2023-08" db="EMBL/GenBank/DDBJ databases">
        <authorList>
            <person name="Chen Y."/>
            <person name="Shah S."/>
            <person name="Dougan E. K."/>
            <person name="Thang M."/>
            <person name="Chan C."/>
        </authorList>
    </citation>
    <scope>NUCLEOTIDE SEQUENCE</scope>
</reference>
<feature type="compositionally biased region" description="Basic and acidic residues" evidence="2">
    <location>
        <begin position="1320"/>
        <end position="1331"/>
    </location>
</feature>
<feature type="region of interest" description="Disordered" evidence="2">
    <location>
        <begin position="1293"/>
        <end position="1359"/>
    </location>
</feature>
<proteinExistence type="predicted"/>
<feature type="compositionally biased region" description="Acidic residues" evidence="2">
    <location>
        <begin position="1178"/>
        <end position="1190"/>
    </location>
</feature>
<feature type="compositionally biased region" description="Basic and acidic residues" evidence="2">
    <location>
        <begin position="1818"/>
        <end position="1849"/>
    </location>
</feature>
<feature type="compositionally biased region" description="Basic residues" evidence="2">
    <location>
        <begin position="1742"/>
        <end position="1751"/>
    </location>
</feature>
<feature type="transmembrane region" description="Helical" evidence="3">
    <location>
        <begin position="52"/>
        <end position="75"/>
    </location>
</feature>
<feature type="transmembrane region" description="Helical" evidence="3">
    <location>
        <begin position="670"/>
        <end position="692"/>
    </location>
</feature>
<keyword evidence="3" id="KW-0472">Membrane</keyword>
<dbReference type="Pfam" id="PF08911">
    <property type="entry name" value="NUP50"/>
    <property type="match status" value="1"/>
</dbReference>
<feature type="region of interest" description="Disordered" evidence="2">
    <location>
        <begin position="1549"/>
        <end position="1618"/>
    </location>
</feature>
<organism evidence="5 6">
    <name type="scientific">Effrenium voratum</name>
    <dbReference type="NCBI Taxonomy" id="2562239"/>
    <lineage>
        <taxon>Eukaryota</taxon>
        <taxon>Sar</taxon>
        <taxon>Alveolata</taxon>
        <taxon>Dinophyceae</taxon>
        <taxon>Suessiales</taxon>
        <taxon>Symbiodiniaceae</taxon>
        <taxon>Effrenium</taxon>
    </lineage>
</organism>
<comment type="caution">
    <text evidence="5">The sequence shown here is derived from an EMBL/GenBank/DDBJ whole genome shotgun (WGS) entry which is preliminary data.</text>
</comment>
<feature type="compositionally biased region" description="Polar residues" evidence="2">
    <location>
        <begin position="1796"/>
        <end position="1810"/>
    </location>
</feature>
<feature type="transmembrane region" description="Helical" evidence="3">
    <location>
        <begin position="128"/>
        <end position="148"/>
    </location>
</feature>
<feature type="domain" description="Nuclear pore complex NUP2/50/61" evidence="4">
    <location>
        <begin position="1720"/>
        <end position="1765"/>
    </location>
</feature>
<keyword evidence="1" id="KW-0175">Coiled coil</keyword>
<evidence type="ECO:0000256" key="3">
    <source>
        <dbReference type="SAM" id="Phobius"/>
    </source>
</evidence>
<dbReference type="EMBL" id="CAUJNA010003394">
    <property type="protein sequence ID" value="CAJ1401021.1"/>
    <property type="molecule type" value="Genomic_DNA"/>
</dbReference>
<feature type="region of interest" description="Disordered" evidence="2">
    <location>
        <begin position="1174"/>
        <end position="1205"/>
    </location>
</feature>
<feature type="transmembrane region" description="Helical" evidence="3">
    <location>
        <begin position="633"/>
        <end position="650"/>
    </location>
</feature>
<dbReference type="GO" id="GO:0005643">
    <property type="term" value="C:nuclear pore"/>
    <property type="evidence" value="ECO:0007669"/>
    <property type="project" value="InterPro"/>
</dbReference>
<feature type="compositionally biased region" description="Basic and acidic residues" evidence="2">
    <location>
        <begin position="1049"/>
        <end position="1066"/>
    </location>
</feature>
<feature type="coiled-coil region" evidence="1">
    <location>
        <begin position="342"/>
        <end position="369"/>
    </location>
</feature>
<feature type="transmembrane region" description="Helical" evidence="3">
    <location>
        <begin position="228"/>
        <end position="249"/>
    </location>
</feature>